<dbReference type="PANTHER" id="PTHR47203">
    <property type="match status" value="1"/>
</dbReference>
<dbReference type="Pfam" id="PF00730">
    <property type="entry name" value="HhH-GPD"/>
    <property type="match status" value="1"/>
</dbReference>
<dbReference type="EMBL" id="JBFOLJ010000008">
    <property type="protein sequence ID" value="KAL2515808.1"/>
    <property type="molecule type" value="Genomic_DNA"/>
</dbReference>
<evidence type="ECO:0000313" key="4">
    <source>
        <dbReference type="Proteomes" id="UP001604277"/>
    </source>
</evidence>
<dbReference type="CDD" id="cd00056">
    <property type="entry name" value="ENDO3c"/>
    <property type="match status" value="1"/>
</dbReference>
<sequence>MQKSRKRKQAQLKSSTKSPKTTDYNVNATIQEPFPDYPRPTPADCRAVWDSLLSLHGFPKEFIKYRNQRLQQTHQNSSLNDSEQIEILNGEKCDDKESVLDGLVQTILSQNTTEVNSEKAFFSLKNAFPTWEDVLAAESRCIEDAIRCGGLAPTKSSCIKNILNSLLEKKGKLCLEYLRDLSVEEIKAELSHFKGIGPKTVSCVLMFHLQQDDLPVDTHVFQIAKTIGWVPAIADIKKTYLHLNHRIPDELKFDLNCLLYTHGKACRSCSNRKAGRQKKESDNNPCPLLAYCRDTIVEND</sequence>
<dbReference type="InterPro" id="IPR003265">
    <property type="entry name" value="HhH-GPD_domain"/>
</dbReference>
<dbReference type="Proteomes" id="UP001604277">
    <property type="component" value="Unassembled WGS sequence"/>
</dbReference>
<dbReference type="InterPro" id="IPR023170">
    <property type="entry name" value="HhH_base_excis_C"/>
</dbReference>
<dbReference type="GO" id="GO:0016787">
    <property type="term" value="F:hydrolase activity"/>
    <property type="evidence" value="ECO:0007669"/>
    <property type="project" value="UniProtKB-ARBA"/>
</dbReference>
<comment type="caution">
    <text evidence="3">The sequence shown here is derived from an EMBL/GenBank/DDBJ whole genome shotgun (WGS) entry which is preliminary data.</text>
</comment>
<dbReference type="GO" id="GO:0140097">
    <property type="term" value="F:catalytic activity, acting on DNA"/>
    <property type="evidence" value="ECO:0007669"/>
    <property type="project" value="UniProtKB-ARBA"/>
</dbReference>
<evidence type="ECO:0000256" key="1">
    <source>
        <dbReference type="SAM" id="MobiDB-lite"/>
    </source>
</evidence>
<dbReference type="Gene3D" id="1.10.1670.10">
    <property type="entry name" value="Helix-hairpin-Helix base-excision DNA repair enzymes (C-terminal)"/>
    <property type="match status" value="1"/>
</dbReference>
<feature type="domain" description="HhH-GPD" evidence="2">
    <location>
        <begin position="108"/>
        <end position="265"/>
    </location>
</feature>
<protein>
    <submittedName>
        <fullName evidence="3">DNA glycosylase</fullName>
    </submittedName>
</protein>
<dbReference type="SUPFAM" id="SSF48150">
    <property type="entry name" value="DNA-glycosylase"/>
    <property type="match status" value="1"/>
</dbReference>
<reference evidence="4" key="1">
    <citation type="submission" date="2024-07" db="EMBL/GenBank/DDBJ databases">
        <title>Two chromosome-level genome assemblies of Korean endemic species Abeliophyllum distichum and Forsythia ovata (Oleaceae).</title>
        <authorList>
            <person name="Jang H."/>
        </authorList>
    </citation>
    <scope>NUCLEOTIDE SEQUENCE [LARGE SCALE GENOMIC DNA]</scope>
</reference>
<dbReference type="AlphaFoldDB" id="A0ABD1TTE5"/>
<feature type="region of interest" description="Disordered" evidence="1">
    <location>
        <begin position="1"/>
        <end position="25"/>
    </location>
</feature>
<dbReference type="SMART" id="SM00478">
    <property type="entry name" value="ENDO3c"/>
    <property type="match status" value="1"/>
</dbReference>
<gene>
    <name evidence="3" type="ORF">Fot_29779</name>
</gene>
<feature type="compositionally biased region" description="Polar residues" evidence="1">
    <location>
        <begin position="11"/>
        <end position="25"/>
    </location>
</feature>
<dbReference type="InterPro" id="IPR011257">
    <property type="entry name" value="DNA_glycosylase"/>
</dbReference>
<proteinExistence type="predicted"/>
<accession>A0ABD1TTE5</accession>
<evidence type="ECO:0000259" key="2">
    <source>
        <dbReference type="SMART" id="SM00478"/>
    </source>
</evidence>
<dbReference type="PANTHER" id="PTHR47203:SF1">
    <property type="entry name" value="HYPOTHETICAL BASE EXCISION DNA REPAIR PROTEIN (EUROFUNG)"/>
    <property type="match status" value="1"/>
</dbReference>
<name>A0ABD1TTE5_9LAMI</name>
<evidence type="ECO:0000313" key="3">
    <source>
        <dbReference type="EMBL" id="KAL2515808.1"/>
    </source>
</evidence>
<feature type="compositionally biased region" description="Basic residues" evidence="1">
    <location>
        <begin position="1"/>
        <end position="10"/>
    </location>
</feature>
<organism evidence="3 4">
    <name type="scientific">Forsythia ovata</name>
    <dbReference type="NCBI Taxonomy" id="205694"/>
    <lineage>
        <taxon>Eukaryota</taxon>
        <taxon>Viridiplantae</taxon>
        <taxon>Streptophyta</taxon>
        <taxon>Embryophyta</taxon>
        <taxon>Tracheophyta</taxon>
        <taxon>Spermatophyta</taxon>
        <taxon>Magnoliopsida</taxon>
        <taxon>eudicotyledons</taxon>
        <taxon>Gunneridae</taxon>
        <taxon>Pentapetalae</taxon>
        <taxon>asterids</taxon>
        <taxon>lamiids</taxon>
        <taxon>Lamiales</taxon>
        <taxon>Oleaceae</taxon>
        <taxon>Forsythieae</taxon>
        <taxon>Forsythia</taxon>
    </lineage>
</organism>
<keyword evidence="4" id="KW-1185">Reference proteome</keyword>
<dbReference type="Gene3D" id="1.10.340.30">
    <property type="entry name" value="Hypothetical protein, domain 2"/>
    <property type="match status" value="1"/>
</dbReference>